<accession>A0A2A2ZNH8</accession>
<keyword evidence="8" id="KW-0560">Oxidoreductase</keyword>
<dbReference type="AlphaFoldDB" id="A0A2A2ZNH8"/>
<dbReference type="Pfam" id="PF13738">
    <property type="entry name" value="Pyr_redox_3"/>
    <property type="match status" value="1"/>
</dbReference>
<name>A0A2A2ZNH8_MYCAV</name>
<organism evidence="11 12">
    <name type="scientific">Mycobacterium avium</name>
    <dbReference type="NCBI Taxonomy" id="1764"/>
    <lineage>
        <taxon>Bacteria</taxon>
        <taxon>Bacillati</taxon>
        <taxon>Actinomycetota</taxon>
        <taxon>Actinomycetes</taxon>
        <taxon>Mycobacteriales</taxon>
        <taxon>Mycobacteriaceae</taxon>
        <taxon>Mycobacterium</taxon>
        <taxon>Mycobacterium avium complex (MAC)</taxon>
    </lineage>
</organism>
<evidence type="ECO:0000259" key="10">
    <source>
        <dbReference type="Pfam" id="PF07859"/>
    </source>
</evidence>
<keyword evidence="6" id="KW-0274">FAD</keyword>
<dbReference type="InterPro" id="IPR050775">
    <property type="entry name" value="FAD-binding_Monooxygenases"/>
</dbReference>
<comment type="cofactor">
    <cofactor evidence="1">
        <name>FAD</name>
        <dbReference type="ChEBI" id="CHEBI:57692"/>
    </cofactor>
</comment>
<dbReference type="Proteomes" id="UP000217768">
    <property type="component" value="Unassembled WGS sequence"/>
</dbReference>
<dbReference type="GO" id="GO:0016787">
    <property type="term" value="F:hydrolase activity"/>
    <property type="evidence" value="ECO:0007669"/>
    <property type="project" value="UniProtKB-KW"/>
</dbReference>
<keyword evidence="4" id="KW-0285">Flavoprotein</keyword>
<dbReference type="PROSITE" id="PS01173">
    <property type="entry name" value="LIPASE_GDXG_HIS"/>
    <property type="match status" value="1"/>
</dbReference>
<evidence type="ECO:0000313" key="12">
    <source>
        <dbReference type="Proteomes" id="UP000217768"/>
    </source>
</evidence>
<evidence type="ECO:0000256" key="6">
    <source>
        <dbReference type="ARBA" id="ARBA00022827"/>
    </source>
</evidence>
<keyword evidence="7" id="KW-0521">NADP</keyword>
<proteinExistence type="inferred from homology"/>
<gene>
    <name evidence="11" type="ORF">CKJ66_04925</name>
</gene>
<dbReference type="Pfam" id="PF07859">
    <property type="entry name" value="Abhydrolase_3"/>
    <property type="match status" value="1"/>
</dbReference>
<keyword evidence="5" id="KW-0378">Hydrolase</keyword>
<evidence type="ECO:0000256" key="3">
    <source>
        <dbReference type="ARBA" id="ARBA00010515"/>
    </source>
</evidence>
<dbReference type="InterPro" id="IPR029058">
    <property type="entry name" value="AB_hydrolase_fold"/>
</dbReference>
<dbReference type="Pfam" id="PF13450">
    <property type="entry name" value="NAD_binding_8"/>
    <property type="match status" value="1"/>
</dbReference>
<evidence type="ECO:0000256" key="2">
    <source>
        <dbReference type="ARBA" id="ARBA00010139"/>
    </source>
</evidence>
<dbReference type="Gene3D" id="3.40.50.1820">
    <property type="entry name" value="alpha/beta hydrolase"/>
    <property type="match status" value="1"/>
</dbReference>
<evidence type="ECO:0000313" key="11">
    <source>
        <dbReference type="EMBL" id="PBA27943.1"/>
    </source>
</evidence>
<feature type="domain" description="Alpha/beta hydrolase fold-3" evidence="10">
    <location>
        <begin position="621"/>
        <end position="826"/>
    </location>
</feature>
<comment type="similarity">
    <text evidence="2">Belongs to the FAD-binding monooxygenase family.</text>
</comment>
<evidence type="ECO:0000256" key="8">
    <source>
        <dbReference type="ARBA" id="ARBA00023002"/>
    </source>
</evidence>
<comment type="caution">
    <text evidence="11">The sequence shown here is derived from an EMBL/GenBank/DDBJ whole genome shotgun (WGS) entry which is preliminary data.</text>
</comment>
<evidence type="ECO:0000256" key="5">
    <source>
        <dbReference type="ARBA" id="ARBA00022801"/>
    </source>
</evidence>
<dbReference type="EMBL" id="NSFD01000005">
    <property type="protein sequence ID" value="PBA27943.1"/>
    <property type="molecule type" value="Genomic_DNA"/>
</dbReference>
<evidence type="ECO:0000256" key="9">
    <source>
        <dbReference type="ARBA" id="ARBA00023033"/>
    </source>
</evidence>
<dbReference type="Gene3D" id="3.50.50.60">
    <property type="entry name" value="FAD/NAD(P)-binding domain"/>
    <property type="match status" value="3"/>
</dbReference>
<reference evidence="11 12" key="1">
    <citation type="submission" date="2017-08" db="EMBL/GenBank/DDBJ databases">
        <title>Phylogenetic analysis of Mycobacterium avium complex whole genomes.</title>
        <authorList>
            <person name="Caverly L.J."/>
            <person name="Spilker T."/>
            <person name="Lipuma J."/>
        </authorList>
    </citation>
    <scope>NUCLEOTIDE SEQUENCE [LARGE SCALE GENOMIC DNA]</scope>
    <source>
        <strain evidence="11 12">FLAC0165</strain>
    </source>
</reference>
<keyword evidence="9" id="KW-0503">Monooxygenase</keyword>
<dbReference type="PANTHER" id="PTHR43098">
    <property type="entry name" value="L-ORNITHINE N(5)-MONOOXYGENASE-RELATED"/>
    <property type="match status" value="1"/>
</dbReference>
<dbReference type="InterPro" id="IPR036188">
    <property type="entry name" value="FAD/NAD-bd_sf"/>
</dbReference>
<dbReference type="GO" id="GO:0016709">
    <property type="term" value="F:oxidoreductase activity, acting on paired donors, with incorporation or reduction of molecular oxygen, NAD(P)H as one donor, and incorporation of one atom of oxygen"/>
    <property type="evidence" value="ECO:0007669"/>
    <property type="project" value="UniProtKB-ARBA"/>
</dbReference>
<dbReference type="RefSeq" id="WP_095795031.1">
    <property type="nucleotide sequence ID" value="NZ_NSFD01000005.1"/>
</dbReference>
<dbReference type="InterPro" id="IPR002168">
    <property type="entry name" value="Lipase_GDXG_HIS_AS"/>
</dbReference>
<dbReference type="SUPFAM" id="SSF51905">
    <property type="entry name" value="FAD/NAD(P)-binding domain"/>
    <property type="match status" value="3"/>
</dbReference>
<evidence type="ECO:0000256" key="7">
    <source>
        <dbReference type="ARBA" id="ARBA00022857"/>
    </source>
</evidence>
<comment type="similarity">
    <text evidence="3">Belongs to the 'GDXG' lipolytic enzyme family.</text>
</comment>
<evidence type="ECO:0000256" key="1">
    <source>
        <dbReference type="ARBA" id="ARBA00001974"/>
    </source>
</evidence>
<dbReference type="InterPro" id="IPR013094">
    <property type="entry name" value="AB_hydrolase_3"/>
</dbReference>
<sequence length="862" mass="93140">MSHNHVDAVIVGAGFAGLYATYRLRDQQGLSVQSFEALAGPGGVWHRNRYPGARCDLESVWYSFSFDEDLQREWRWTERFASQPEILSYLEHVADRFDLRRSFRFNTRVISAVWRDDADRWEVRTDDGAVTMARYFINAAGAFSVSKPNDFPGQDDFAGTIAHTSQWPAEGVDLHGKRVAVIGTGSTGIQVIQTIAGEVGELTVFQRTPNYACPLGNGPLSDEEFAEVVADYPRLRAESRASMAGAPYPRADRPALMDPPEVRQKVYDHFYEAGGFRMLVSTYIDLITDADANETAAEYIRGRIRQRVNDPEVAELLCPDNHPYGVKRATFESGYFEVFNLPHVRLVDARSTPIERITSRGIATTEQEYEFDVIILATGFDVGSGALLQMGVVGRDNRKLADHWSGGQRAYVGMATHGFPNLFHINGPQSSAALYNNPIGIEDSVDFVSGIIAHADAAGCARVEASESAENRYNELVMECANATLVPTATTWYMGDNIAGKARTPLSLFTGGPMYRAICAEVEATGYAGFSFDEDEQPLSSLVQVDGSAVFFLAGMMNSGAKPLEECNLEEARAAMDMFQFFQAPLPSDVSISEVDFPAGNDGRKLRLYHPKEASAPLPVVLFIHGGGWIGGSLDAFNEPCAALAHNTGALVVSPEYRLAPEHPFPAAVEDTQAALRWVADNIATYGGDPERIAVGGESAGANLAAVAAQRARDDGGPRLTAQVLVAPVTDPLAETASRKLFAHGPVLSMELCARMAGMYVTDPAALTSPLIAPARAADLSGLPPALVLTMGVDPLRDEGEDYARALAAAGVPAESRRFEGLIHTTLSMSGPIPRAAEIQEAIATFLVPLFSASNAPTTVGI</sequence>
<dbReference type="SUPFAM" id="SSF53474">
    <property type="entry name" value="alpha/beta-Hydrolases"/>
    <property type="match status" value="1"/>
</dbReference>
<dbReference type="PANTHER" id="PTHR43098:SF3">
    <property type="entry name" value="L-ORNITHINE N(5)-MONOOXYGENASE-RELATED"/>
    <property type="match status" value="1"/>
</dbReference>
<protein>
    <submittedName>
        <fullName evidence="11">Esterase</fullName>
    </submittedName>
</protein>
<evidence type="ECO:0000256" key="4">
    <source>
        <dbReference type="ARBA" id="ARBA00022630"/>
    </source>
</evidence>